<organism evidence="1 2">
    <name type="scientific">Oribacterium sinus</name>
    <dbReference type="NCBI Taxonomy" id="237576"/>
    <lineage>
        <taxon>Bacteria</taxon>
        <taxon>Bacillati</taxon>
        <taxon>Bacillota</taxon>
        <taxon>Clostridia</taxon>
        <taxon>Lachnospirales</taxon>
        <taxon>Lachnospiraceae</taxon>
        <taxon>Oribacterium</taxon>
    </lineage>
</organism>
<name>A0A7W9SFZ9_9FIRM</name>
<dbReference type="AlphaFoldDB" id="A0A7W9SFZ9"/>
<proteinExistence type="predicted"/>
<dbReference type="GeneID" id="85014857"/>
<dbReference type="Proteomes" id="UP000522163">
    <property type="component" value="Unassembled WGS sequence"/>
</dbReference>
<evidence type="ECO:0000313" key="2">
    <source>
        <dbReference type="Proteomes" id="UP000522163"/>
    </source>
</evidence>
<gene>
    <name evidence="1" type="ORF">HNQ46_001317</name>
</gene>
<dbReference type="EMBL" id="JACHHH010000006">
    <property type="protein sequence ID" value="MBB6041337.1"/>
    <property type="molecule type" value="Genomic_DNA"/>
</dbReference>
<dbReference type="RefSeq" id="WP_183683974.1">
    <property type="nucleotide sequence ID" value="NZ_JACHHH010000006.1"/>
</dbReference>
<reference evidence="1 2" key="1">
    <citation type="submission" date="2020-08" db="EMBL/GenBank/DDBJ databases">
        <title>Genomic Encyclopedia of Type Strains, Phase IV (KMG-IV): sequencing the most valuable type-strain genomes for metagenomic binning, comparative biology and taxonomic classification.</title>
        <authorList>
            <person name="Goeker M."/>
        </authorList>
    </citation>
    <scope>NUCLEOTIDE SEQUENCE [LARGE SCALE GENOMIC DNA]</scope>
    <source>
        <strain evidence="1 2">DSM 17245</strain>
    </source>
</reference>
<evidence type="ECO:0000313" key="1">
    <source>
        <dbReference type="EMBL" id="MBB6041337.1"/>
    </source>
</evidence>
<protein>
    <recommendedName>
        <fullName evidence="3">Lysine-N-methylase</fullName>
    </recommendedName>
</protein>
<evidence type="ECO:0008006" key="3">
    <source>
        <dbReference type="Google" id="ProtNLM"/>
    </source>
</evidence>
<comment type="caution">
    <text evidence="1">The sequence shown here is derived from an EMBL/GenBank/DDBJ whole genome shotgun (WGS) entry which is preliminary data.</text>
</comment>
<dbReference type="NCBIfam" id="NF038110">
    <property type="entry name" value="Lys_methyl_FliB"/>
    <property type="match status" value="1"/>
</dbReference>
<accession>A0A7W9SFZ9</accession>
<sequence length="362" mass="43383">MLLEYPLFYPDFACIGKACKDSCCKDWLIDIDFDTAEKYQKMGGALGEKLSKKLHKKDGEFYFEVEKDGRCPFLQEDGLCEIQRERGEEELSKVCDAYPRKEYIVHPYMQLDLHLSCEEAAKAILSWKGELIREEVEDERISEEEDMPENNFDRNGQNENLVSLLAFRQSLWEALPDFPKDIHGFFAELKTVFLQGEEILFYENTAFPYCKELEALENGLTEPFFSEESFREYCKMNEEIQGRGELWKSFQTIFHRAEKDLQNKMQSFYREREKLYLEEFCRYYTFRYLMTGLKKKSILPLFHLIRKCILWMVYTDSLLQYYAKEEEKKLFFYGEEKAFFRVAVFFSKEVEHQKKNMDLFLE</sequence>